<keyword evidence="5" id="KW-0934">Plastid</keyword>
<dbReference type="EMBL" id="BKCP01008037">
    <property type="protein sequence ID" value="GER47689.1"/>
    <property type="molecule type" value="Genomic_DNA"/>
</dbReference>
<evidence type="ECO:0000256" key="3">
    <source>
        <dbReference type="ARBA" id="ARBA00021519"/>
    </source>
</evidence>
<dbReference type="Proteomes" id="UP000325081">
    <property type="component" value="Unassembled WGS sequence"/>
</dbReference>
<comment type="caution">
    <text evidence="6">The sequence shown here is derived from an EMBL/GenBank/DDBJ whole genome shotgun (WGS) entry which is preliminary data.</text>
</comment>
<gene>
    <name evidence="6" type="ORF">STAS_24833</name>
</gene>
<proteinExistence type="inferred from homology"/>
<evidence type="ECO:0000313" key="6">
    <source>
        <dbReference type="EMBL" id="GER47689.1"/>
    </source>
</evidence>
<protein>
    <recommendedName>
        <fullName evidence="3">Uncharacterized protein ycf72</fullName>
    </recommendedName>
</protein>
<evidence type="ECO:0000313" key="7">
    <source>
        <dbReference type="Proteomes" id="UP000325081"/>
    </source>
</evidence>
<evidence type="ECO:0000256" key="5">
    <source>
        <dbReference type="ARBA" id="ARBA00022640"/>
    </source>
</evidence>
<dbReference type="AlphaFoldDB" id="A0A5A7QRK3"/>
<evidence type="ECO:0000256" key="2">
    <source>
        <dbReference type="ARBA" id="ARBA00009599"/>
    </source>
</evidence>
<comment type="similarity">
    <text evidence="2">Belongs to the ycf72 family.</text>
</comment>
<dbReference type="InterPro" id="IPR038860">
    <property type="entry name" value="YCF72"/>
</dbReference>
<feature type="non-terminal residue" evidence="6">
    <location>
        <position position="1"/>
    </location>
</feature>
<dbReference type="PANTHER" id="PTHR37377">
    <property type="entry name" value="RIBULOSE BISPHOSPHATE CARBOXYLASE LARGE CHAIN"/>
    <property type="match status" value="1"/>
</dbReference>
<dbReference type="PANTHER" id="PTHR37377:SF2">
    <property type="entry name" value="SMALL RIBOSOMAL SUBUNIT PROTEIN US2C"/>
    <property type="match status" value="1"/>
</dbReference>
<accession>A0A5A7QRK3</accession>
<reference evidence="7" key="1">
    <citation type="journal article" date="2019" name="Curr. Biol.">
        <title>Genome Sequence of Striga asiatica Provides Insight into the Evolution of Plant Parasitism.</title>
        <authorList>
            <person name="Yoshida S."/>
            <person name="Kim S."/>
            <person name="Wafula E.K."/>
            <person name="Tanskanen J."/>
            <person name="Kim Y.M."/>
            <person name="Honaas L."/>
            <person name="Yang Z."/>
            <person name="Spallek T."/>
            <person name="Conn C.E."/>
            <person name="Ichihashi Y."/>
            <person name="Cheong K."/>
            <person name="Cui S."/>
            <person name="Der J.P."/>
            <person name="Gundlach H."/>
            <person name="Jiao Y."/>
            <person name="Hori C."/>
            <person name="Ishida J.K."/>
            <person name="Kasahara H."/>
            <person name="Kiba T."/>
            <person name="Kim M.S."/>
            <person name="Koo N."/>
            <person name="Laohavisit A."/>
            <person name="Lee Y.H."/>
            <person name="Lumba S."/>
            <person name="McCourt P."/>
            <person name="Mortimer J.C."/>
            <person name="Mutuku J.M."/>
            <person name="Nomura T."/>
            <person name="Sasaki-Sekimoto Y."/>
            <person name="Seto Y."/>
            <person name="Wang Y."/>
            <person name="Wakatake T."/>
            <person name="Sakakibara H."/>
            <person name="Demura T."/>
            <person name="Yamaguchi S."/>
            <person name="Yoneyama K."/>
            <person name="Manabe R.I."/>
            <person name="Nelson D.C."/>
            <person name="Schulman A.H."/>
            <person name="Timko M.P."/>
            <person name="dePamphilis C.W."/>
            <person name="Choi D."/>
            <person name="Shirasu K."/>
        </authorList>
    </citation>
    <scope>NUCLEOTIDE SEQUENCE [LARGE SCALE GENOMIC DNA]</scope>
    <source>
        <strain evidence="7">cv. UVA1</strain>
    </source>
</reference>
<evidence type="ECO:0000256" key="1">
    <source>
        <dbReference type="ARBA" id="ARBA00004229"/>
    </source>
</evidence>
<dbReference type="GO" id="GO:0009507">
    <property type="term" value="C:chloroplast"/>
    <property type="evidence" value="ECO:0007669"/>
    <property type="project" value="UniProtKB-SubCell"/>
</dbReference>
<keyword evidence="4" id="KW-0150">Chloroplast</keyword>
<evidence type="ECO:0000256" key="4">
    <source>
        <dbReference type="ARBA" id="ARBA00022528"/>
    </source>
</evidence>
<comment type="subcellular location">
    <subcellularLocation>
        <location evidence="1">Plastid</location>
        <location evidence="1">Chloroplast</location>
    </subcellularLocation>
</comment>
<sequence>FLDIKRTSPEGNLNVADFPSFAISFATVPAALTNCPPFPSVLSIKTPSQTVQASSKAYGFLDVDDDIYTDGSYIYRTMKYHTGGYPYESKSAESLMAFAAVSVPQKNSFLPFVSFRLGLLSCLRVASFSSVRTGKREKECNPFQTGFLTPFRNWLEELIFSSSQVCLESQFFDKEMALSRLLSHPPHRLLHM</sequence>
<name>A0A5A7QRK3_STRAF</name>
<organism evidence="6 7">
    <name type="scientific">Striga asiatica</name>
    <name type="common">Asiatic witchweed</name>
    <name type="synonym">Buchnera asiatica</name>
    <dbReference type="NCBI Taxonomy" id="4170"/>
    <lineage>
        <taxon>Eukaryota</taxon>
        <taxon>Viridiplantae</taxon>
        <taxon>Streptophyta</taxon>
        <taxon>Embryophyta</taxon>
        <taxon>Tracheophyta</taxon>
        <taxon>Spermatophyta</taxon>
        <taxon>Magnoliopsida</taxon>
        <taxon>eudicotyledons</taxon>
        <taxon>Gunneridae</taxon>
        <taxon>Pentapetalae</taxon>
        <taxon>asterids</taxon>
        <taxon>lamiids</taxon>
        <taxon>Lamiales</taxon>
        <taxon>Orobanchaceae</taxon>
        <taxon>Buchnereae</taxon>
        <taxon>Striga</taxon>
    </lineage>
</organism>
<keyword evidence="7" id="KW-1185">Reference proteome</keyword>
<dbReference type="OrthoDB" id="1001857at2759"/>